<evidence type="ECO:0000259" key="1">
    <source>
        <dbReference type="SMART" id="SM00225"/>
    </source>
</evidence>
<dbReference type="InterPro" id="IPR011333">
    <property type="entry name" value="SKP1/BTB/POZ_sf"/>
</dbReference>
<reference evidence="2 3" key="1">
    <citation type="journal article" date="2018" name="Evol. Lett.">
        <title>Horizontal gene cluster transfer increased hallucinogenic mushroom diversity.</title>
        <authorList>
            <person name="Reynolds H.T."/>
            <person name="Vijayakumar V."/>
            <person name="Gluck-Thaler E."/>
            <person name="Korotkin H.B."/>
            <person name="Matheny P.B."/>
            <person name="Slot J.C."/>
        </authorList>
    </citation>
    <scope>NUCLEOTIDE SEQUENCE [LARGE SCALE GENOMIC DNA]</scope>
    <source>
        <strain evidence="2 3">SRW20</strain>
    </source>
</reference>
<gene>
    <name evidence="2" type="ORF">CVT26_012509</name>
</gene>
<evidence type="ECO:0000313" key="2">
    <source>
        <dbReference type="EMBL" id="PPR07251.1"/>
    </source>
</evidence>
<dbReference type="STRING" id="231916.A0A409YW69"/>
<feature type="domain" description="BTB" evidence="1">
    <location>
        <begin position="262"/>
        <end position="373"/>
    </location>
</feature>
<dbReference type="InterPro" id="IPR000210">
    <property type="entry name" value="BTB/POZ_dom"/>
</dbReference>
<keyword evidence="3" id="KW-1185">Reference proteome</keyword>
<sequence length="864" mass="97068">MFSLPSTTNPEGRSRDNPIVLENYKADEFTCLLKVMYPSSDSFIFGKTIDLRLEKFEWMSVLKLSTIWDMQKIRDYAIHRLSTDASIALTPVEKIQLARAHRVGAWMEEGLATLTSAGHNSTLEELASLGHKTAFEILWIKVHSLEKPPEKVCFRKDSIKCPKCSSSSSLLNDGHACRQCRSHLSADEELSFLGSAPISIFGSPCDRTLPLGSIRCSKCTGNAFYGLQNIYCASCSNYSAYNTNIRVTPLPPANANPDYFWETVFLKVENTLFCVPKFHFEQTSEVFADMFSLPTTDPEGRVKEKPIVLENFKADEFTCLLKVMYPTAECSISGAAIDLRLDKAEWINVLKLSTIWNMKKVRDYAIHRLSKDVSLTPVEKIQLARAHRVSKWLEEGLAVLANADRNSTREELTSLGHRTAFDILWIQYQSLKEPSGKLFFRKDSIKCEYCSSSASLLNGSHPCRQCAANLAGDEVLSFAGSPPISTRSPSDRVLNLSTVQCSKCSRNAFYSLPNFYCPSCSTATYYNSNIRVTPKKPVNEQLIRDLFGAEIDSYQSTPPAAPDYFWDFVFLKVESTLFCVPKFHFEKASEVFADMFSLPATNPEGRVKEKPIVLQNYKADEFTSLLKVMYPTAECSIFGAAVDHQLTLAEWINVLKLSTIWNMKKIRDYAIHRLSKDVFLTPFEKIKLARAHRVSKWLEEGITTLTSADCRSTPEELASLGHQTAFEILLIQNEVLREPSDKLFFRKDSIKCENCSSPSSLLNDSHGCRRCLADLAADEVLFSAGDAPISEITPSDRYVNLGRIQCSRCSGNAFHGIPSFMCSSCSYHLRHTSYVRVTPRMAADKLIKELFGAEIDSYRSTSSA</sequence>
<comment type="caution">
    <text evidence="2">The sequence shown here is derived from an EMBL/GenBank/DDBJ whole genome shotgun (WGS) entry which is preliminary data.</text>
</comment>
<dbReference type="AlphaFoldDB" id="A0A409YW69"/>
<dbReference type="InParanoid" id="A0A409YW69"/>
<dbReference type="PANTHER" id="PTHR22744:SF14">
    <property type="entry name" value="BTB DOMAIN-CONTAINING PROTEIN-RELATED"/>
    <property type="match status" value="1"/>
</dbReference>
<proteinExistence type="predicted"/>
<dbReference type="OrthoDB" id="2593747at2759"/>
<accession>A0A409YW69</accession>
<dbReference type="SMART" id="SM00225">
    <property type="entry name" value="BTB"/>
    <property type="match status" value="2"/>
</dbReference>
<protein>
    <recommendedName>
        <fullName evidence="1">BTB domain-containing protein</fullName>
    </recommendedName>
</protein>
<dbReference type="Gene3D" id="3.30.710.10">
    <property type="entry name" value="Potassium Channel Kv1.1, Chain A"/>
    <property type="match status" value="2"/>
</dbReference>
<dbReference type="EMBL" id="NHYE01000149">
    <property type="protein sequence ID" value="PPR07251.1"/>
    <property type="molecule type" value="Genomic_DNA"/>
</dbReference>
<organism evidence="2 3">
    <name type="scientific">Gymnopilus dilepis</name>
    <dbReference type="NCBI Taxonomy" id="231916"/>
    <lineage>
        <taxon>Eukaryota</taxon>
        <taxon>Fungi</taxon>
        <taxon>Dikarya</taxon>
        <taxon>Basidiomycota</taxon>
        <taxon>Agaricomycotina</taxon>
        <taxon>Agaricomycetes</taxon>
        <taxon>Agaricomycetidae</taxon>
        <taxon>Agaricales</taxon>
        <taxon>Agaricineae</taxon>
        <taxon>Hymenogastraceae</taxon>
        <taxon>Gymnopilus</taxon>
    </lineage>
</organism>
<dbReference type="SUPFAM" id="SSF54695">
    <property type="entry name" value="POZ domain"/>
    <property type="match status" value="2"/>
</dbReference>
<feature type="domain" description="BTB" evidence="1">
    <location>
        <begin position="567"/>
        <end position="678"/>
    </location>
</feature>
<dbReference type="Pfam" id="PF00651">
    <property type="entry name" value="BTB"/>
    <property type="match status" value="1"/>
</dbReference>
<dbReference type="Proteomes" id="UP000284706">
    <property type="component" value="Unassembled WGS sequence"/>
</dbReference>
<evidence type="ECO:0000313" key="3">
    <source>
        <dbReference type="Proteomes" id="UP000284706"/>
    </source>
</evidence>
<name>A0A409YW69_9AGAR</name>
<dbReference type="PANTHER" id="PTHR22744">
    <property type="entry name" value="HELIX LOOP HELIX PROTEIN 21-RELATED"/>
    <property type="match status" value="1"/>
</dbReference>